<feature type="region of interest" description="Disordered" evidence="1">
    <location>
        <begin position="43"/>
        <end position="90"/>
    </location>
</feature>
<feature type="compositionally biased region" description="Low complexity" evidence="1">
    <location>
        <begin position="67"/>
        <end position="79"/>
    </location>
</feature>
<evidence type="ECO:0000256" key="1">
    <source>
        <dbReference type="SAM" id="MobiDB-lite"/>
    </source>
</evidence>
<organism evidence="2">
    <name type="scientific">Ceratitis capitata</name>
    <name type="common">Mediterranean fruit fly</name>
    <name type="synonym">Tephritis capitata</name>
    <dbReference type="NCBI Taxonomy" id="7213"/>
    <lineage>
        <taxon>Eukaryota</taxon>
        <taxon>Metazoa</taxon>
        <taxon>Ecdysozoa</taxon>
        <taxon>Arthropoda</taxon>
        <taxon>Hexapoda</taxon>
        <taxon>Insecta</taxon>
        <taxon>Pterygota</taxon>
        <taxon>Neoptera</taxon>
        <taxon>Endopterygota</taxon>
        <taxon>Diptera</taxon>
        <taxon>Brachycera</taxon>
        <taxon>Muscomorpha</taxon>
        <taxon>Tephritoidea</taxon>
        <taxon>Tephritidae</taxon>
        <taxon>Ceratitis</taxon>
        <taxon>Ceratitis</taxon>
    </lineage>
</organism>
<dbReference type="EMBL" id="GAMC01008714">
    <property type="protein sequence ID" value="JAB97841.1"/>
    <property type="molecule type" value="mRNA"/>
</dbReference>
<name>W8BX43_CERCA</name>
<reference evidence="2" key="1">
    <citation type="submission" date="2013-07" db="EMBL/GenBank/DDBJ databases">
        <authorList>
            <person name="Geib S."/>
        </authorList>
    </citation>
    <scope>NUCLEOTIDE SEQUENCE</scope>
</reference>
<protein>
    <submittedName>
        <fullName evidence="2">Uncharacterized protein</fullName>
    </submittedName>
</protein>
<evidence type="ECO:0000313" key="2">
    <source>
        <dbReference type="EMBL" id="JAB97841.1"/>
    </source>
</evidence>
<proteinExistence type="evidence at transcript level"/>
<sequence length="147" mass="17077">NNTNSSSSCKKSLQRLYNNTHRATVYGNRHIRDGVNQQINRDLKSSQQQFTQRRRKRRQLVRRRRVAITTRRTDSTSISPHNTSSRGPSEIVVSHDVRQQQEKKHSHIRTACCHISLLISKQAYVAVLFPVERRQRHTSSSTAVLLH</sequence>
<reference evidence="2" key="2">
    <citation type="journal article" date="2014" name="BMC Genomics">
        <title>A genomic perspective to assessing quality of mass-reared SIT flies used in Mediterranean fruit fly (Ceratitis capitata) eradication in California.</title>
        <authorList>
            <person name="Calla B."/>
            <person name="Hall B."/>
            <person name="Hou S."/>
            <person name="Geib S.M."/>
        </authorList>
    </citation>
    <scope>NUCLEOTIDE SEQUENCE</scope>
</reference>
<feature type="compositionally biased region" description="Basic residues" evidence="1">
    <location>
        <begin position="52"/>
        <end position="66"/>
    </location>
</feature>
<dbReference type="AlphaFoldDB" id="W8BX43"/>
<feature type="non-terminal residue" evidence="2">
    <location>
        <position position="1"/>
    </location>
</feature>
<accession>W8BX43</accession>